<organism evidence="1 2">
    <name type="scientific">Trichinella nativa</name>
    <dbReference type="NCBI Taxonomy" id="6335"/>
    <lineage>
        <taxon>Eukaryota</taxon>
        <taxon>Metazoa</taxon>
        <taxon>Ecdysozoa</taxon>
        <taxon>Nematoda</taxon>
        <taxon>Enoplea</taxon>
        <taxon>Dorylaimia</taxon>
        <taxon>Trichinellida</taxon>
        <taxon>Trichinellidae</taxon>
        <taxon>Trichinella</taxon>
    </lineage>
</organism>
<accession>A0A1Y3EK12</accession>
<dbReference type="AlphaFoldDB" id="A0A1Y3EK12"/>
<comment type="caution">
    <text evidence="1">The sequence shown here is derived from an EMBL/GenBank/DDBJ whole genome shotgun (WGS) entry which is preliminary data.</text>
</comment>
<evidence type="ECO:0000313" key="1">
    <source>
        <dbReference type="EMBL" id="OUC43468.1"/>
    </source>
</evidence>
<name>A0A1Y3EK12_9BILA</name>
<dbReference type="Proteomes" id="UP000243006">
    <property type="component" value="Unassembled WGS sequence"/>
</dbReference>
<dbReference type="EMBL" id="LVZM01014783">
    <property type="protein sequence ID" value="OUC43468.1"/>
    <property type="molecule type" value="Genomic_DNA"/>
</dbReference>
<protein>
    <submittedName>
        <fullName evidence="1">Uncharacterized protein</fullName>
    </submittedName>
</protein>
<evidence type="ECO:0000313" key="2">
    <source>
        <dbReference type="Proteomes" id="UP000243006"/>
    </source>
</evidence>
<gene>
    <name evidence="1" type="ORF">D917_02502</name>
</gene>
<reference evidence="1 2" key="1">
    <citation type="submission" date="2015-04" db="EMBL/GenBank/DDBJ databases">
        <title>Draft genome of the roundworm Trichinella nativa.</title>
        <authorList>
            <person name="Mitreva M."/>
        </authorList>
    </citation>
    <scope>NUCLEOTIDE SEQUENCE [LARGE SCALE GENOMIC DNA]</scope>
    <source>
        <strain evidence="1 2">ISS45</strain>
    </source>
</reference>
<sequence length="88" mass="9695">MTGTLEFRLFASANSRPVYNYAAVTPYLSTCMQSRAGGIVFSLLYSITTTFGMKNQRKIAYGYWNTLAPDDANSSNVVIKLVPVTLSE</sequence>
<proteinExistence type="predicted"/>